<feature type="transmembrane region" description="Helical" evidence="8">
    <location>
        <begin position="340"/>
        <end position="359"/>
    </location>
</feature>
<evidence type="ECO:0000256" key="8">
    <source>
        <dbReference type="SAM" id="Phobius"/>
    </source>
</evidence>
<dbReference type="Proteomes" id="UP000313645">
    <property type="component" value="Unassembled WGS sequence"/>
</dbReference>
<dbReference type="RefSeq" id="WP_131477948.1">
    <property type="nucleotide sequence ID" value="NZ_SJDL01000001.1"/>
</dbReference>
<gene>
    <name evidence="10" type="ORF">EZI54_00495</name>
</gene>
<dbReference type="PRINTS" id="PR01036">
    <property type="entry name" value="TCRTETB"/>
</dbReference>
<feature type="transmembrane region" description="Helical" evidence="8">
    <location>
        <begin position="480"/>
        <end position="504"/>
    </location>
</feature>
<evidence type="ECO:0000256" key="4">
    <source>
        <dbReference type="ARBA" id="ARBA00022475"/>
    </source>
</evidence>
<dbReference type="PANTHER" id="PTHR42718:SF9">
    <property type="entry name" value="MAJOR FACILITATOR SUPERFAMILY MULTIDRUG TRANSPORTER MFSC"/>
    <property type="match status" value="1"/>
</dbReference>
<dbReference type="EMBL" id="SJDL01000001">
    <property type="protein sequence ID" value="TBW59470.1"/>
    <property type="molecule type" value="Genomic_DNA"/>
</dbReference>
<evidence type="ECO:0000313" key="10">
    <source>
        <dbReference type="EMBL" id="TBW59470.1"/>
    </source>
</evidence>
<feature type="transmembrane region" description="Helical" evidence="8">
    <location>
        <begin position="379"/>
        <end position="398"/>
    </location>
</feature>
<evidence type="ECO:0000256" key="2">
    <source>
        <dbReference type="ARBA" id="ARBA00008537"/>
    </source>
</evidence>
<comment type="similarity">
    <text evidence="2">Belongs to the major facilitator superfamily. EmrB family.</text>
</comment>
<accession>A0ABY1ZSM4</accession>
<keyword evidence="6 8" id="KW-1133">Transmembrane helix</keyword>
<protein>
    <submittedName>
        <fullName evidence="10">DHA2 family efflux MFS transporter permease subunit</fullName>
    </submittedName>
</protein>
<sequence>MSDAAAGNGASSARKAINPWLIAPMVALAAFMEVLDISIANVSLSNIAGSLGAGPEESTWVLTSYLVTNAIALPIAGWLSEYFGRTRFFIACIIGFSTASLACGLAPSLGMLIFFRAIQGLAGGALQPVSQAILADAFPPAQRSMAFAMYGIAVVAAPAIGPTLGGWITDQFSWHWIFLINVPVGALLIVLIRMYLPDEKPNHDGSPIDYIGFSLIAIGLGSLQWLLDRGQNEDWWDSLEIRVLTGVVIVALLTYIVRSFDQHNPIVNLRLYRYRNYAISNLLMFVLGFILLGSTALLPLFMESLLDYSALDAGLVISPGGFAIMAMMPVAGKLAGRVDLRLMIAFGLLCAGSSLWYMGNFNLQVDSTTLALVRVWQTLGIAFLFIPINTMAYIGLPASANNQAASMLAFMRNLGGGVGISVLVTLISRLGAHHQVPLVANTSPGDPEWEQHLARLQGVTGSHDQALALLNQTVQGQAQMLAYIDAFHFMGALFVLMIPLVLLLKPGQADPEAEPAPAH</sequence>
<feature type="transmembrane region" description="Helical" evidence="8">
    <location>
        <begin position="20"/>
        <end position="40"/>
    </location>
</feature>
<dbReference type="InterPro" id="IPR004638">
    <property type="entry name" value="EmrB-like"/>
</dbReference>
<feature type="transmembrane region" description="Helical" evidence="8">
    <location>
        <begin position="410"/>
        <end position="432"/>
    </location>
</feature>
<dbReference type="Gene3D" id="1.20.1250.20">
    <property type="entry name" value="MFS general substrate transporter like domains"/>
    <property type="match status" value="1"/>
</dbReference>
<keyword evidence="5 8" id="KW-0812">Transmembrane</keyword>
<comment type="caution">
    <text evidence="10">The sequence shown here is derived from an EMBL/GenBank/DDBJ whole genome shotgun (WGS) entry which is preliminary data.</text>
</comment>
<dbReference type="NCBIfam" id="TIGR00711">
    <property type="entry name" value="efflux_EmrB"/>
    <property type="match status" value="1"/>
</dbReference>
<proteinExistence type="inferred from homology"/>
<keyword evidence="11" id="KW-1185">Reference proteome</keyword>
<reference evidence="10 11" key="1">
    <citation type="submission" date="2019-02" db="EMBL/GenBank/DDBJ databases">
        <title>Marinobacter halodurans sp. nov., a marine bacterium isolated from sea tidal flat.</title>
        <authorList>
            <person name="Yoo Y."/>
            <person name="Lee D.W."/>
            <person name="Kim B.S."/>
            <person name="Kim J.-J."/>
        </authorList>
    </citation>
    <scope>NUCLEOTIDE SEQUENCE [LARGE SCALE GENOMIC DNA]</scope>
    <source>
        <strain evidence="10 11">YJ-S3-2</strain>
    </source>
</reference>
<evidence type="ECO:0000256" key="5">
    <source>
        <dbReference type="ARBA" id="ARBA00022692"/>
    </source>
</evidence>
<evidence type="ECO:0000256" key="1">
    <source>
        <dbReference type="ARBA" id="ARBA00004651"/>
    </source>
</evidence>
<feature type="transmembrane region" description="Helical" evidence="8">
    <location>
        <begin position="88"/>
        <end position="107"/>
    </location>
</feature>
<dbReference type="PANTHER" id="PTHR42718">
    <property type="entry name" value="MAJOR FACILITATOR SUPERFAMILY MULTIDRUG TRANSPORTER MFSC"/>
    <property type="match status" value="1"/>
</dbReference>
<dbReference type="SUPFAM" id="SSF103473">
    <property type="entry name" value="MFS general substrate transporter"/>
    <property type="match status" value="1"/>
</dbReference>
<keyword evidence="4" id="KW-1003">Cell membrane</keyword>
<dbReference type="InterPro" id="IPR011701">
    <property type="entry name" value="MFS"/>
</dbReference>
<dbReference type="InterPro" id="IPR036259">
    <property type="entry name" value="MFS_trans_sf"/>
</dbReference>
<name>A0ABY1ZSM4_9GAMM</name>
<feature type="transmembrane region" description="Helical" evidence="8">
    <location>
        <begin position="239"/>
        <end position="257"/>
    </location>
</feature>
<dbReference type="InterPro" id="IPR020846">
    <property type="entry name" value="MFS_dom"/>
</dbReference>
<evidence type="ECO:0000256" key="7">
    <source>
        <dbReference type="ARBA" id="ARBA00023136"/>
    </source>
</evidence>
<comment type="subcellular location">
    <subcellularLocation>
        <location evidence="1">Cell membrane</location>
        <topology evidence="1">Multi-pass membrane protein</topology>
    </subcellularLocation>
</comment>
<feature type="transmembrane region" description="Helical" evidence="8">
    <location>
        <begin position="278"/>
        <end position="302"/>
    </location>
</feature>
<feature type="transmembrane region" description="Helical" evidence="8">
    <location>
        <begin position="174"/>
        <end position="196"/>
    </location>
</feature>
<evidence type="ECO:0000259" key="9">
    <source>
        <dbReference type="PROSITE" id="PS50850"/>
    </source>
</evidence>
<dbReference type="PROSITE" id="PS50850">
    <property type="entry name" value="MFS"/>
    <property type="match status" value="1"/>
</dbReference>
<keyword evidence="7 8" id="KW-0472">Membrane</keyword>
<dbReference type="Gene3D" id="1.20.1720.10">
    <property type="entry name" value="Multidrug resistance protein D"/>
    <property type="match status" value="1"/>
</dbReference>
<keyword evidence="3" id="KW-0813">Transport</keyword>
<organism evidence="10 11">
    <name type="scientific">Marinobacter halodurans</name>
    <dbReference type="NCBI Taxonomy" id="2528979"/>
    <lineage>
        <taxon>Bacteria</taxon>
        <taxon>Pseudomonadati</taxon>
        <taxon>Pseudomonadota</taxon>
        <taxon>Gammaproteobacteria</taxon>
        <taxon>Pseudomonadales</taxon>
        <taxon>Marinobacteraceae</taxon>
        <taxon>Marinobacter</taxon>
    </lineage>
</organism>
<feature type="transmembrane region" description="Helical" evidence="8">
    <location>
        <begin position="147"/>
        <end position="168"/>
    </location>
</feature>
<feature type="transmembrane region" description="Helical" evidence="8">
    <location>
        <begin position="60"/>
        <end position="79"/>
    </location>
</feature>
<evidence type="ECO:0000313" key="11">
    <source>
        <dbReference type="Proteomes" id="UP000313645"/>
    </source>
</evidence>
<dbReference type="Pfam" id="PF07690">
    <property type="entry name" value="MFS_1"/>
    <property type="match status" value="1"/>
</dbReference>
<feature type="transmembrane region" description="Helical" evidence="8">
    <location>
        <begin position="308"/>
        <end position="328"/>
    </location>
</feature>
<evidence type="ECO:0000256" key="6">
    <source>
        <dbReference type="ARBA" id="ARBA00022989"/>
    </source>
</evidence>
<feature type="domain" description="Major facilitator superfamily (MFS) profile" evidence="9">
    <location>
        <begin position="22"/>
        <end position="509"/>
    </location>
</feature>
<dbReference type="CDD" id="cd17503">
    <property type="entry name" value="MFS_LmrB_MDR_like"/>
    <property type="match status" value="1"/>
</dbReference>
<evidence type="ECO:0000256" key="3">
    <source>
        <dbReference type="ARBA" id="ARBA00022448"/>
    </source>
</evidence>